<dbReference type="Pfam" id="PF01145">
    <property type="entry name" value="Band_7"/>
    <property type="match status" value="1"/>
</dbReference>
<gene>
    <name evidence="2" type="ORF">LCGC14_0805880</name>
</gene>
<reference evidence="2" key="1">
    <citation type="journal article" date="2015" name="Nature">
        <title>Complex archaea that bridge the gap between prokaryotes and eukaryotes.</title>
        <authorList>
            <person name="Spang A."/>
            <person name="Saw J.H."/>
            <person name="Jorgensen S.L."/>
            <person name="Zaremba-Niedzwiedzka K."/>
            <person name="Martijn J."/>
            <person name="Lind A.E."/>
            <person name="van Eijk R."/>
            <person name="Schleper C."/>
            <person name="Guy L."/>
            <person name="Ettema T.J."/>
        </authorList>
    </citation>
    <scope>NUCLEOTIDE SEQUENCE</scope>
</reference>
<dbReference type="InterPro" id="IPR001107">
    <property type="entry name" value="Band_7"/>
</dbReference>
<proteinExistence type="predicted"/>
<name>A0A0F9PSS7_9ZZZZ</name>
<organism evidence="2">
    <name type="scientific">marine sediment metagenome</name>
    <dbReference type="NCBI Taxonomy" id="412755"/>
    <lineage>
        <taxon>unclassified sequences</taxon>
        <taxon>metagenomes</taxon>
        <taxon>ecological metagenomes</taxon>
    </lineage>
</organism>
<sequence length="293" mass="33085">MKIFTRFMTLIAVLALFIVFAGCTERVPPGYIGMVQTPDGLTGKVLQPGNHTAYNRDRMILVSMEEVTKTEKMEVLCLDDLNMKFDLEIRSRLKIQDGKSLKAVLKRQGAKIRWIGDSGRLAFGHLYNTYVQKPAVSIARSIVSRYNTTDIRKNRKEIEKAIRDELLLAVKGTPVEITMVVTSNLDYPPVITRAMTLKKEREIEIGREKATQAIKLLQVKNRLKIAQQMKITRAAEAEAEATYNLVMGKSLTKEYLRLREIEAKLKLYDKIDGNTIIITDGASQATPLINIGK</sequence>
<dbReference type="PROSITE" id="PS51257">
    <property type="entry name" value="PROKAR_LIPOPROTEIN"/>
    <property type="match status" value="1"/>
</dbReference>
<protein>
    <recommendedName>
        <fullName evidence="1">Band 7 domain-containing protein</fullName>
    </recommendedName>
</protein>
<dbReference type="EMBL" id="LAZR01002194">
    <property type="protein sequence ID" value="KKN33249.1"/>
    <property type="molecule type" value="Genomic_DNA"/>
</dbReference>
<evidence type="ECO:0000259" key="1">
    <source>
        <dbReference type="Pfam" id="PF01145"/>
    </source>
</evidence>
<dbReference type="InterPro" id="IPR036013">
    <property type="entry name" value="Band_7/SPFH_dom_sf"/>
</dbReference>
<dbReference type="AlphaFoldDB" id="A0A0F9PSS7"/>
<accession>A0A0F9PSS7</accession>
<evidence type="ECO:0000313" key="2">
    <source>
        <dbReference type="EMBL" id="KKN33249.1"/>
    </source>
</evidence>
<dbReference type="Gene3D" id="3.30.479.30">
    <property type="entry name" value="Band 7 domain"/>
    <property type="match status" value="1"/>
</dbReference>
<feature type="domain" description="Band 7" evidence="1">
    <location>
        <begin position="26"/>
        <end position="211"/>
    </location>
</feature>
<comment type="caution">
    <text evidence="2">The sequence shown here is derived from an EMBL/GenBank/DDBJ whole genome shotgun (WGS) entry which is preliminary data.</text>
</comment>